<dbReference type="AlphaFoldDB" id="A0A8H6SZG3"/>
<dbReference type="Proteomes" id="UP000636479">
    <property type="component" value="Unassembled WGS sequence"/>
</dbReference>
<evidence type="ECO:0000256" key="6">
    <source>
        <dbReference type="ARBA" id="ARBA00023180"/>
    </source>
</evidence>
<dbReference type="EMBL" id="JACAZF010000004">
    <property type="protein sequence ID" value="KAF7306715.1"/>
    <property type="molecule type" value="Genomic_DNA"/>
</dbReference>
<keyword evidence="4 9" id="KW-0732">Signal</keyword>
<dbReference type="CDD" id="cd21176">
    <property type="entry name" value="LPMO_auxiliary-like"/>
    <property type="match status" value="1"/>
</dbReference>
<feature type="compositionally biased region" description="Low complexity" evidence="8">
    <location>
        <begin position="157"/>
        <end position="174"/>
    </location>
</feature>
<keyword evidence="5" id="KW-0472">Membrane</keyword>
<feature type="compositionally biased region" description="Low complexity" evidence="8">
    <location>
        <begin position="182"/>
        <end position="202"/>
    </location>
</feature>
<feature type="region of interest" description="Disordered" evidence="8">
    <location>
        <begin position="145"/>
        <end position="204"/>
    </location>
</feature>
<accession>A0A8H6SZG3</accession>
<dbReference type="RefSeq" id="XP_037221734.1">
    <property type="nucleotide sequence ID" value="XM_037361442.1"/>
</dbReference>
<evidence type="ECO:0000256" key="8">
    <source>
        <dbReference type="SAM" id="MobiDB-lite"/>
    </source>
</evidence>
<dbReference type="GeneID" id="59343958"/>
<feature type="compositionally biased region" description="Polar residues" evidence="8">
    <location>
        <begin position="145"/>
        <end position="155"/>
    </location>
</feature>
<sequence>MLASVVFASLIVAANAHFQLQFPAPRGPFVEDDEPKFCDGHDDPASRRTFFPLSGGVISLNSEHAKWVAVVSITSKSDPTQFSDFAPVTGVLQASGEGLFCLPFDLSKTNATGLADGQNATLQIQFNGGDSDLFQCADITLSSSVTSPPCSNGTGVASASLSPAPSATRSASGSGSSGAPGGSSARTSPSSSPSPSNPPSAGERVKASIVAVVVGLLGIAAAVA</sequence>
<keyword evidence="7" id="KW-0449">Lipoprotein</keyword>
<evidence type="ECO:0000256" key="2">
    <source>
        <dbReference type="ARBA" id="ARBA00022475"/>
    </source>
</evidence>
<keyword evidence="2" id="KW-1003">Cell membrane</keyword>
<dbReference type="InterPro" id="IPR046530">
    <property type="entry name" value="BIM1-like_dom"/>
</dbReference>
<evidence type="ECO:0000259" key="10">
    <source>
        <dbReference type="Pfam" id="PF20238"/>
    </source>
</evidence>
<evidence type="ECO:0000256" key="5">
    <source>
        <dbReference type="ARBA" id="ARBA00023136"/>
    </source>
</evidence>
<evidence type="ECO:0000256" key="1">
    <source>
        <dbReference type="ARBA" id="ARBA00004609"/>
    </source>
</evidence>
<dbReference type="Pfam" id="PF20238">
    <property type="entry name" value="BIM1-like_dom"/>
    <property type="match status" value="1"/>
</dbReference>
<organism evidence="11 12">
    <name type="scientific">Mycena indigotica</name>
    <dbReference type="NCBI Taxonomy" id="2126181"/>
    <lineage>
        <taxon>Eukaryota</taxon>
        <taxon>Fungi</taxon>
        <taxon>Dikarya</taxon>
        <taxon>Basidiomycota</taxon>
        <taxon>Agaricomycotina</taxon>
        <taxon>Agaricomycetes</taxon>
        <taxon>Agaricomycetidae</taxon>
        <taxon>Agaricales</taxon>
        <taxon>Marasmiineae</taxon>
        <taxon>Mycenaceae</taxon>
        <taxon>Mycena</taxon>
    </lineage>
</organism>
<evidence type="ECO:0000313" key="12">
    <source>
        <dbReference type="Proteomes" id="UP000636479"/>
    </source>
</evidence>
<evidence type="ECO:0000256" key="4">
    <source>
        <dbReference type="ARBA" id="ARBA00022729"/>
    </source>
</evidence>
<dbReference type="OrthoDB" id="2146436at2759"/>
<comment type="subcellular location">
    <subcellularLocation>
        <location evidence="1">Cell membrane</location>
        <topology evidence="1">Lipid-anchor</topology>
        <topology evidence="1">GPI-anchor</topology>
    </subcellularLocation>
</comment>
<proteinExistence type="predicted"/>
<gene>
    <name evidence="11" type="ORF">MIND_00463200</name>
</gene>
<dbReference type="InterPro" id="IPR046936">
    <property type="entry name" value="BIM1-like"/>
</dbReference>
<reference evidence="11" key="1">
    <citation type="submission" date="2020-05" db="EMBL/GenBank/DDBJ databases">
        <title>Mycena genomes resolve the evolution of fungal bioluminescence.</title>
        <authorList>
            <person name="Tsai I.J."/>
        </authorList>
    </citation>
    <scope>NUCLEOTIDE SEQUENCE</scope>
    <source>
        <strain evidence="11">171206Taipei</strain>
    </source>
</reference>
<protein>
    <recommendedName>
        <fullName evidence="10">Copper acquisition factor BIM1-like domain-containing protein</fullName>
    </recommendedName>
</protein>
<feature type="signal peptide" evidence="9">
    <location>
        <begin position="1"/>
        <end position="16"/>
    </location>
</feature>
<dbReference type="GO" id="GO:0005886">
    <property type="term" value="C:plasma membrane"/>
    <property type="evidence" value="ECO:0007669"/>
    <property type="project" value="UniProtKB-SubCell"/>
</dbReference>
<dbReference type="GO" id="GO:0098552">
    <property type="term" value="C:side of membrane"/>
    <property type="evidence" value="ECO:0007669"/>
    <property type="project" value="UniProtKB-KW"/>
</dbReference>
<comment type="caution">
    <text evidence="11">The sequence shown here is derived from an EMBL/GenBank/DDBJ whole genome shotgun (WGS) entry which is preliminary data.</text>
</comment>
<dbReference type="PANTHER" id="PTHR34992">
    <property type="entry name" value="HYPHAL ANASTAMOSIS-7 PROTEIN"/>
    <property type="match status" value="1"/>
</dbReference>
<evidence type="ECO:0000256" key="9">
    <source>
        <dbReference type="SAM" id="SignalP"/>
    </source>
</evidence>
<name>A0A8H6SZG3_9AGAR</name>
<keyword evidence="6" id="KW-0325">Glycoprotein</keyword>
<evidence type="ECO:0000256" key="3">
    <source>
        <dbReference type="ARBA" id="ARBA00022622"/>
    </source>
</evidence>
<keyword evidence="12" id="KW-1185">Reference proteome</keyword>
<keyword evidence="3" id="KW-0336">GPI-anchor</keyword>
<evidence type="ECO:0000313" key="11">
    <source>
        <dbReference type="EMBL" id="KAF7306715.1"/>
    </source>
</evidence>
<feature type="domain" description="Copper acquisition factor BIM1-like" evidence="10">
    <location>
        <begin position="15"/>
        <end position="155"/>
    </location>
</feature>
<evidence type="ECO:0000256" key="7">
    <source>
        <dbReference type="ARBA" id="ARBA00023288"/>
    </source>
</evidence>
<feature type="chain" id="PRO_5034053805" description="Copper acquisition factor BIM1-like domain-containing protein" evidence="9">
    <location>
        <begin position="17"/>
        <end position="224"/>
    </location>
</feature>